<reference evidence="3 4" key="1">
    <citation type="submission" date="2018-04" db="EMBL/GenBank/DDBJ databases">
        <title>Characteristic and Complete Genome Sequencing of A Novel Member of Infective Endocarditis Causative Bacteria: Bergeyella cardium QL-PH.</title>
        <authorList>
            <person name="Pan H."/>
            <person name="Sun E."/>
            <person name="Zhang Y."/>
        </authorList>
    </citation>
    <scope>NUCLEOTIDE SEQUENCE [LARGE SCALE GENOMIC DNA]</scope>
    <source>
        <strain evidence="3 4">HPQL</strain>
    </source>
</reference>
<dbReference type="InterPro" id="IPR002110">
    <property type="entry name" value="Ankyrin_rpt"/>
</dbReference>
<dbReference type="SMART" id="SM00248">
    <property type="entry name" value="ANK"/>
    <property type="match status" value="9"/>
</dbReference>
<dbReference type="OrthoDB" id="2575953at2"/>
<keyword evidence="1" id="KW-0677">Repeat</keyword>
<evidence type="ECO:0000256" key="1">
    <source>
        <dbReference type="ARBA" id="ARBA00022737"/>
    </source>
</evidence>
<keyword evidence="2" id="KW-0040">ANK repeat</keyword>
<evidence type="ECO:0000313" key="3">
    <source>
        <dbReference type="EMBL" id="QHN65140.1"/>
    </source>
</evidence>
<accession>A0A6P1QWM0</accession>
<evidence type="ECO:0000256" key="2">
    <source>
        <dbReference type="ARBA" id="ARBA00023043"/>
    </source>
</evidence>
<protein>
    <submittedName>
        <fullName evidence="3">Ankyrin repeat domain-containing protein</fullName>
    </submittedName>
</protein>
<dbReference type="GO" id="GO:0071356">
    <property type="term" value="P:cellular response to tumor necrosis factor"/>
    <property type="evidence" value="ECO:0007669"/>
    <property type="project" value="TreeGrafter"/>
</dbReference>
<dbReference type="PROSITE" id="PS50297">
    <property type="entry name" value="ANK_REP_REGION"/>
    <property type="match status" value="5"/>
</dbReference>
<dbReference type="RefSeq" id="WP_160224052.1">
    <property type="nucleotide sequence ID" value="NZ_CP029149.1"/>
</dbReference>
<gene>
    <name evidence="3" type="ORF">DBX24_04125</name>
</gene>
<dbReference type="PANTHER" id="PTHR46680:SF3">
    <property type="entry name" value="NF-KAPPA-B INHIBITOR CACTUS"/>
    <property type="match status" value="1"/>
</dbReference>
<dbReference type="KEGG" id="bcad:DBX24_04125"/>
<dbReference type="Proteomes" id="UP000464318">
    <property type="component" value="Chromosome"/>
</dbReference>
<dbReference type="Gene3D" id="1.25.40.20">
    <property type="entry name" value="Ankyrin repeat-containing domain"/>
    <property type="match status" value="2"/>
</dbReference>
<dbReference type="GO" id="GO:0051059">
    <property type="term" value="F:NF-kappaB binding"/>
    <property type="evidence" value="ECO:0007669"/>
    <property type="project" value="TreeGrafter"/>
</dbReference>
<dbReference type="PANTHER" id="PTHR46680">
    <property type="entry name" value="NF-KAPPA-B INHIBITOR ALPHA"/>
    <property type="match status" value="1"/>
</dbReference>
<evidence type="ECO:0000313" key="4">
    <source>
        <dbReference type="Proteomes" id="UP000464318"/>
    </source>
</evidence>
<sequence length="497" mass="54951">MKKFIISSFFCAGMLISAQQKSPLSEAKFWEGAPSLKEVKKEVRKGFDFKNTEGASDPIFAAIMAKASPEVIKYLIDQKGVDIEKKIFHERTYLHWATNAKLYEVVKHLIKKGANLNALDDKGANPLVYACRGGNITPEILELYIKNRFDIRQKYPQLEDADLLLLCIGQDKGLKITDELISKGLSLQVEDKKGRGAFYYAALVGDNVENLRTLVKRGVKYDSSALLAVAEGAHKVTNGVQPYLYLIGELKLDPKITNVQGETLLHIVARKPKQEEVINYLLSSGADASRKDKNGNTAFMLVCGGKSLSIVKQLFPYCRDINAKNANGETALLNAVKTGSTEIVNFLLQKGASLRTTDAKGNSLAFVLVDSFRVPKKGRQADKDFLPKLLLLQEKGINFAQPFRDGSTVYHIAATKNNLEFIRSLSPIKADINAKNNDGLTALHKAALVAKDDQILKYLISLGADKKIKTDLDETAYDIAKDNEALAHQNIDLSFLK</sequence>
<dbReference type="InterPro" id="IPR051070">
    <property type="entry name" value="NF-kappa-B_inhibitor"/>
</dbReference>
<dbReference type="GO" id="GO:0005829">
    <property type="term" value="C:cytosol"/>
    <property type="evidence" value="ECO:0007669"/>
    <property type="project" value="TreeGrafter"/>
</dbReference>
<dbReference type="AlphaFoldDB" id="A0A6P1QWM0"/>
<proteinExistence type="predicted"/>
<organism evidence="3 4">
    <name type="scientific">Bergeyella cardium</name>
    <dbReference type="NCBI Taxonomy" id="1585976"/>
    <lineage>
        <taxon>Bacteria</taxon>
        <taxon>Pseudomonadati</taxon>
        <taxon>Bacteroidota</taxon>
        <taxon>Flavobacteriia</taxon>
        <taxon>Flavobacteriales</taxon>
        <taxon>Weeksellaceae</taxon>
        <taxon>Bergeyella</taxon>
    </lineage>
</organism>
<name>A0A6P1QWM0_9FLAO</name>
<dbReference type="EMBL" id="CP029149">
    <property type="protein sequence ID" value="QHN65140.1"/>
    <property type="molecule type" value="Genomic_DNA"/>
</dbReference>
<dbReference type="InterPro" id="IPR036770">
    <property type="entry name" value="Ankyrin_rpt-contain_sf"/>
</dbReference>
<keyword evidence="4" id="KW-1185">Reference proteome</keyword>
<dbReference type="PROSITE" id="PS50088">
    <property type="entry name" value="ANK_REPEAT"/>
    <property type="match status" value="5"/>
</dbReference>
<dbReference type="Pfam" id="PF12796">
    <property type="entry name" value="Ank_2"/>
    <property type="match status" value="3"/>
</dbReference>
<dbReference type="SUPFAM" id="SSF48403">
    <property type="entry name" value="Ankyrin repeat"/>
    <property type="match status" value="1"/>
</dbReference>